<gene>
    <name evidence="1" type="ORF">Taro_035439</name>
</gene>
<name>A0A843W3T8_COLES</name>
<evidence type="ECO:0000313" key="2">
    <source>
        <dbReference type="Proteomes" id="UP000652761"/>
    </source>
</evidence>
<dbReference type="Proteomes" id="UP000652761">
    <property type="component" value="Unassembled WGS sequence"/>
</dbReference>
<evidence type="ECO:0000313" key="1">
    <source>
        <dbReference type="EMBL" id="MQM02676.1"/>
    </source>
</evidence>
<dbReference type="EMBL" id="NMUH01002898">
    <property type="protein sequence ID" value="MQM02676.1"/>
    <property type="molecule type" value="Genomic_DNA"/>
</dbReference>
<proteinExistence type="predicted"/>
<organism evidence="1 2">
    <name type="scientific">Colocasia esculenta</name>
    <name type="common">Wild taro</name>
    <name type="synonym">Arum esculentum</name>
    <dbReference type="NCBI Taxonomy" id="4460"/>
    <lineage>
        <taxon>Eukaryota</taxon>
        <taxon>Viridiplantae</taxon>
        <taxon>Streptophyta</taxon>
        <taxon>Embryophyta</taxon>
        <taxon>Tracheophyta</taxon>
        <taxon>Spermatophyta</taxon>
        <taxon>Magnoliopsida</taxon>
        <taxon>Liliopsida</taxon>
        <taxon>Araceae</taxon>
        <taxon>Aroideae</taxon>
        <taxon>Colocasieae</taxon>
        <taxon>Colocasia</taxon>
    </lineage>
</organism>
<protein>
    <submittedName>
        <fullName evidence="1">Uncharacterized protein</fullName>
    </submittedName>
</protein>
<keyword evidence="2" id="KW-1185">Reference proteome</keyword>
<accession>A0A843W3T8</accession>
<dbReference type="AlphaFoldDB" id="A0A843W3T8"/>
<feature type="non-terminal residue" evidence="1">
    <location>
        <position position="1"/>
    </location>
</feature>
<comment type="caution">
    <text evidence="1">The sequence shown here is derived from an EMBL/GenBank/DDBJ whole genome shotgun (WGS) entry which is preliminary data.</text>
</comment>
<reference evidence="1" key="1">
    <citation type="submission" date="2017-07" db="EMBL/GenBank/DDBJ databases">
        <title>Taro Niue Genome Assembly and Annotation.</title>
        <authorList>
            <person name="Atibalentja N."/>
            <person name="Keating K."/>
            <person name="Fields C.J."/>
        </authorList>
    </citation>
    <scope>NUCLEOTIDE SEQUENCE</scope>
    <source>
        <strain evidence="1">Niue_2</strain>
        <tissue evidence="1">Leaf</tissue>
    </source>
</reference>
<sequence>VTPVVLTSSASRPTDDFVSLVTAVVSTSSASRPTNNSVGLVSSSGDVNCVDVISFKTHEQLRWPGFIFR</sequence>